<accession>A0A428X067</accession>
<dbReference type="OrthoDB" id="7584480at2"/>
<keyword evidence="3" id="KW-1185">Reference proteome</keyword>
<dbReference type="AlphaFoldDB" id="A0A428X067"/>
<sequence length="64" mass="7179">MDAFKDFTVVVNDEEQYSIWPAELAVPAGWQPAGKSGTREECVAWVDEIWTDIRPKSLRVALGV</sequence>
<dbReference type="InterPro" id="IPR037407">
    <property type="entry name" value="MLP_fam"/>
</dbReference>
<feature type="domain" description="MbtH-like" evidence="1">
    <location>
        <begin position="2"/>
        <end position="48"/>
    </location>
</feature>
<dbReference type="GO" id="GO:0019290">
    <property type="term" value="P:siderophore biosynthetic process"/>
    <property type="evidence" value="ECO:0007669"/>
    <property type="project" value="TreeGrafter"/>
</dbReference>
<evidence type="ECO:0000259" key="1">
    <source>
        <dbReference type="SMART" id="SM00923"/>
    </source>
</evidence>
<dbReference type="PANTHER" id="PTHR38444:SF1">
    <property type="entry name" value="ENTEROBACTIN BIOSYNTHESIS PROTEIN YBDZ"/>
    <property type="match status" value="1"/>
</dbReference>
<name>A0A428X067_AMYBA</name>
<dbReference type="Gene3D" id="3.90.820.10">
    <property type="entry name" value="Structural Genomics, Unknown Function 30-nov-00 1gh9 Mol_id"/>
    <property type="match status" value="1"/>
</dbReference>
<evidence type="ECO:0000313" key="3">
    <source>
        <dbReference type="Proteomes" id="UP000286716"/>
    </source>
</evidence>
<dbReference type="EMBL" id="QHHU01000006">
    <property type="protein sequence ID" value="RSM48734.1"/>
    <property type="molecule type" value="Genomic_DNA"/>
</dbReference>
<dbReference type="PANTHER" id="PTHR38444">
    <property type="entry name" value="ENTEROBACTIN BIOSYNTHESIS PROTEIN YBDZ"/>
    <property type="match status" value="1"/>
</dbReference>
<gene>
    <name evidence="2" type="ORF">DMA12_06340</name>
</gene>
<dbReference type="Pfam" id="PF03621">
    <property type="entry name" value="MbtH"/>
    <property type="match status" value="1"/>
</dbReference>
<dbReference type="Proteomes" id="UP000286716">
    <property type="component" value="Unassembled WGS sequence"/>
</dbReference>
<dbReference type="RefSeq" id="WP_020647144.1">
    <property type="nucleotide sequence ID" value="NZ_QHHU01000006.1"/>
</dbReference>
<dbReference type="GO" id="GO:0005829">
    <property type="term" value="C:cytosol"/>
    <property type="evidence" value="ECO:0007669"/>
    <property type="project" value="TreeGrafter"/>
</dbReference>
<comment type="caution">
    <text evidence="2">The sequence shown here is derived from an EMBL/GenBank/DDBJ whole genome shotgun (WGS) entry which is preliminary data.</text>
</comment>
<proteinExistence type="predicted"/>
<dbReference type="InterPro" id="IPR038020">
    <property type="entry name" value="MbtH-like_sf"/>
</dbReference>
<dbReference type="SUPFAM" id="SSF160582">
    <property type="entry name" value="MbtH-like"/>
    <property type="match status" value="1"/>
</dbReference>
<evidence type="ECO:0000313" key="2">
    <source>
        <dbReference type="EMBL" id="RSM48734.1"/>
    </source>
</evidence>
<dbReference type="InterPro" id="IPR005153">
    <property type="entry name" value="MbtH-like_dom"/>
</dbReference>
<reference evidence="2 3" key="1">
    <citation type="submission" date="2018-05" db="EMBL/GenBank/DDBJ databases">
        <title>Evolution of GPA BGCs.</title>
        <authorList>
            <person name="Waglechner N."/>
            <person name="Wright G.D."/>
        </authorList>
    </citation>
    <scope>NUCLEOTIDE SEQUENCE [LARGE SCALE GENOMIC DNA]</scope>
    <source>
        <strain evidence="2 3">DSM 5908</strain>
    </source>
</reference>
<organism evidence="2 3">
    <name type="scientific">Amycolatopsis balhimycina DSM 5908</name>
    <dbReference type="NCBI Taxonomy" id="1081091"/>
    <lineage>
        <taxon>Bacteria</taxon>
        <taxon>Bacillati</taxon>
        <taxon>Actinomycetota</taxon>
        <taxon>Actinomycetes</taxon>
        <taxon>Pseudonocardiales</taxon>
        <taxon>Pseudonocardiaceae</taxon>
        <taxon>Amycolatopsis</taxon>
    </lineage>
</organism>
<protein>
    <submittedName>
        <fullName evidence="2">MbtH family protein</fullName>
    </submittedName>
</protein>
<dbReference type="SMART" id="SM00923">
    <property type="entry name" value="MbtH"/>
    <property type="match status" value="1"/>
</dbReference>